<feature type="compositionally biased region" description="Basic and acidic residues" evidence="1">
    <location>
        <begin position="77"/>
        <end position="93"/>
    </location>
</feature>
<keyword evidence="3" id="KW-1185">Reference proteome</keyword>
<organism evidence="2 3">
    <name type="scientific">Vitis vinifera</name>
    <name type="common">Grape</name>
    <dbReference type="NCBI Taxonomy" id="29760"/>
    <lineage>
        <taxon>Eukaryota</taxon>
        <taxon>Viridiplantae</taxon>
        <taxon>Streptophyta</taxon>
        <taxon>Embryophyta</taxon>
        <taxon>Tracheophyta</taxon>
        <taxon>Spermatophyta</taxon>
        <taxon>Magnoliopsida</taxon>
        <taxon>eudicotyledons</taxon>
        <taxon>Gunneridae</taxon>
        <taxon>Pentapetalae</taxon>
        <taxon>rosids</taxon>
        <taxon>Vitales</taxon>
        <taxon>Vitaceae</taxon>
        <taxon>Viteae</taxon>
        <taxon>Vitis</taxon>
    </lineage>
</organism>
<reference evidence="3" key="1">
    <citation type="journal article" date="2007" name="Nature">
        <title>The grapevine genome sequence suggests ancestral hexaploidization in major angiosperm phyla.</title>
        <authorList>
            <consortium name="The French-Italian Public Consortium for Grapevine Genome Characterization."/>
            <person name="Jaillon O."/>
            <person name="Aury J.-M."/>
            <person name="Noel B."/>
            <person name="Policriti A."/>
            <person name="Clepet C."/>
            <person name="Casagrande A."/>
            <person name="Choisne N."/>
            <person name="Aubourg S."/>
            <person name="Vitulo N."/>
            <person name="Jubin C."/>
            <person name="Vezzi A."/>
            <person name="Legeai F."/>
            <person name="Hugueney P."/>
            <person name="Dasilva C."/>
            <person name="Horner D."/>
            <person name="Mica E."/>
            <person name="Jublot D."/>
            <person name="Poulain J."/>
            <person name="Bruyere C."/>
            <person name="Billault A."/>
            <person name="Segurens B."/>
            <person name="Gouyvenoux M."/>
            <person name="Ugarte E."/>
            <person name="Cattonaro F."/>
            <person name="Anthouard V."/>
            <person name="Vico V."/>
            <person name="Del Fabbro C."/>
            <person name="Alaux M."/>
            <person name="Di Gaspero G."/>
            <person name="Dumas V."/>
            <person name="Felice N."/>
            <person name="Paillard S."/>
            <person name="Juman I."/>
            <person name="Moroldo M."/>
            <person name="Scalabrin S."/>
            <person name="Canaguier A."/>
            <person name="Le Clainche I."/>
            <person name="Malacrida G."/>
            <person name="Durand E."/>
            <person name="Pesole G."/>
            <person name="Laucou V."/>
            <person name="Chatelet P."/>
            <person name="Merdinoglu D."/>
            <person name="Delledonne M."/>
            <person name="Pezzotti M."/>
            <person name="Lecharny A."/>
            <person name="Scarpelli C."/>
            <person name="Artiguenave F."/>
            <person name="Pe M.E."/>
            <person name="Valle G."/>
            <person name="Morgante M."/>
            <person name="Caboche M."/>
            <person name="Adam-Blondon A.-F."/>
            <person name="Weissenbach J."/>
            <person name="Quetier F."/>
            <person name="Wincker P."/>
        </authorList>
    </citation>
    <scope>NUCLEOTIDE SEQUENCE [LARGE SCALE GENOMIC DNA]</scope>
    <source>
        <strain evidence="3">cv. Pinot noir / PN40024</strain>
    </source>
</reference>
<gene>
    <name evidence="2" type="ordered locus">VIT_02s0012g02560</name>
</gene>
<dbReference type="Proteomes" id="UP000009183">
    <property type="component" value="Chromosome 2"/>
</dbReference>
<evidence type="ECO:0000313" key="2">
    <source>
        <dbReference type="EMBL" id="CBI33803.3"/>
    </source>
</evidence>
<dbReference type="HOGENOM" id="CLU_2404023_0_0_1"/>
<accession>D7TTN8</accession>
<dbReference type="InParanoid" id="D7TTN8"/>
<dbReference type="AlphaFoldDB" id="D7TTN8"/>
<feature type="compositionally biased region" description="Basic residues" evidence="1">
    <location>
        <begin position="63"/>
        <end position="76"/>
    </location>
</feature>
<protein>
    <submittedName>
        <fullName evidence="2">Uncharacterized protein</fullName>
    </submittedName>
</protein>
<evidence type="ECO:0000313" key="3">
    <source>
        <dbReference type="Proteomes" id="UP000009183"/>
    </source>
</evidence>
<feature type="region of interest" description="Disordered" evidence="1">
    <location>
        <begin position="60"/>
        <end position="93"/>
    </location>
</feature>
<dbReference type="EMBL" id="FN596247">
    <property type="protein sequence ID" value="CBI33803.3"/>
    <property type="molecule type" value="Genomic_DNA"/>
</dbReference>
<proteinExistence type="predicted"/>
<dbReference type="PaxDb" id="29760-VIT_02s0012g02560.t01"/>
<sequence>MTGKMGCSILISVDSATSMANGDVVVRVSSKRMPPFVNVQKRHTPCITEEVVKMVCEMGGKKERGKKKNKKKGKKKGVWECKKKKEDGGIERK</sequence>
<name>D7TTN8_VITVI</name>
<evidence type="ECO:0000256" key="1">
    <source>
        <dbReference type="SAM" id="MobiDB-lite"/>
    </source>
</evidence>